<organism evidence="3 4">
    <name type="scientific">Lutispora saccharofermentans</name>
    <dbReference type="NCBI Taxonomy" id="3024236"/>
    <lineage>
        <taxon>Bacteria</taxon>
        <taxon>Bacillati</taxon>
        <taxon>Bacillota</taxon>
        <taxon>Clostridia</taxon>
        <taxon>Lutisporales</taxon>
        <taxon>Lutisporaceae</taxon>
        <taxon>Lutispora</taxon>
    </lineage>
</organism>
<proteinExistence type="predicted"/>
<dbReference type="Gene3D" id="3.40.1610.10">
    <property type="entry name" value="CV3147-like domain"/>
    <property type="match status" value="1"/>
</dbReference>
<comment type="caution">
    <text evidence="3">The sequence shown here is derived from an EMBL/GenBank/DDBJ whole genome shotgun (WGS) entry which is preliminary data.</text>
</comment>
<dbReference type="Pfam" id="PF06032">
    <property type="entry name" value="S-Me-THD_N"/>
    <property type="match status" value="1"/>
</dbReference>
<dbReference type="SUPFAM" id="SSF160991">
    <property type="entry name" value="CV3147-like"/>
    <property type="match status" value="1"/>
</dbReference>
<dbReference type="InterPro" id="IPR027479">
    <property type="entry name" value="S-Me-THD_N_sf"/>
</dbReference>
<protein>
    <submittedName>
        <fullName evidence="3">DUF917 family protein</fullName>
    </submittedName>
</protein>
<keyword evidence="4" id="KW-1185">Reference proteome</keyword>
<dbReference type="Gene3D" id="2.40.390.10">
    <property type="entry name" value="CV3147-like"/>
    <property type="match status" value="1"/>
</dbReference>
<dbReference type="RefSeq" id="WP_255226531.1">
    <property type="nucleotide sequence ID" value="NZ_JAJEKE010000003.1"/>
</dbReference>
<accession>A0ABT1NF85</accession>
<name>A0ABT1NF85_9FIRM</name>
<evidence type="ECO:0000259" key="2">
    <source>
        <dbReference type="Pfam" id="PF20906"/>
    </source>
</evidence>
<dbReference type="Proteomes" id="UP001651880">
    <property type="component" value="Unassembled WGS sequence"/>
</dbReference>
<dbReference type="InterPro" id="IPR048350">
    <property type="entry name" value="S-Me-THD-like_C"/>
</dbReference>
<reference evidence="3 4" key="1">
    <citation type="submission" date="2021-10" db="EMBL/GenBank/DDBJ databases">
        <title>Lutispora strain m25 sp. nov., a thermophilic, non-spore-forming bacterium isolated from a lab-scale methanogenic bioreactor digesting anaerobic sludge.</title>
        <authorList>
            <person name="El Houari A."/>
            <person name="Mcdonald J."/>
        </authorList>
    </citation>
    <scope>NUCLEOTIDE SEQUENCE [LARGE SCALE GENOMIC DNA]</scope>
    <source>
        <strain evidence="4">m25</strain>
    </source>
</reference>
<feature type="domain" description="S-Me-THD N-terminal" evidence="1">
    <location>
        <begin position="12"/>
        <end position="144"/>
    </location>
</feature>
<sequence>MKLNKEMLKYALVGGTILGGGGGGSKELGEASGSIALDYGDLNLTDISEVPDDTLIVTTSAVGAPAAVDKYVKPRDYVRTMEVLQENTGFKIGGIITNENGGAATINGWIQAAILNIPLIDAPCNGRAHPTGTMGSMGLNNVSGFISYQAYAGGNPNLGNRVEGFISGDIFKASTMVRQAAVQAGGLVAVARNIVDAKYVKENGAIKGISHAIETGKRFYKGLETSPRDAIEAVAEFLNGEIVAEGVVYGFELVTKGGFDVGKINIDGIEMTFWNEYMTLEHGNKRLYTFPDLIMSFDKASGMPITTAEIKKGMNIAIIGTKKENIKLGAGMHDLNLLKEIEPIVDKEVIKYL</sequence>
<dbReference type="InterPro" id="IPR010318">
    <property type="entry name" value="S-Me-THD_N"/>
</dbReference>
<gene>
    <name evidence="3" type="ORF">LJD61_05550</name>
</gene>
<dbReference type="Pfam" id="PF20906">
    <property type="entry name" value="S-Me-THD_C"/>
    <property type="match status" value="1"/>
</dbReference>
<evidence type="ECO:0000313" key="4">
    <source>
        <dbReference type="Proteomes" id="UP001651880"/>
    </source>
</evidence>
<feature type="domain" description="S-Me-THD-like C-terminal" evidence="2">
    <location>
        <begin position="173"/>
        <end position="323"/>
    </location>
</feature>
<evidence type="ECO:0000313" key="3">
    <source>
        <dbReference type="EMBL" id="MCQ1529011.1"/>
    </source>
</evidence>
<dbReference type="InterPro" id="IPR024071">
    <property type="entry name" value="S-Me-THD_C_sf"/>
</dbReference>
<dbReference type="EMBL" id="JAJEKE010000003">
    <property type="protein sequence ID" value="MCQ1529011.1"/>
    <property type="molecule type" value="Genomic_DNA"/>
</dbReference>
<evidence type="ECO:0000259" key="1">
    <source>
        <dbReference type="Pfam" id="PF06032"/>
    </source>
</evidence>